<accession>A0ABR3DC31</accession>
<gene>
    <name evidence="1" type="ORF">QR685DRAFT_571373</name>
</gene>
<protein>
    <submittedName>
        <fullName evidence="1">Uncharacterized protein</fullName>
    </submittedName>
</protein>
<organism evidence="1 2">
    <name type="scientific">Neurospora intermedia</name>
    <dbReference type="NCBI Taxonomy" id="5142"/>
    <lineage>
        <taxon>Eukaryota</taxon>
        <taxon>Fungi</taxon>
        <taxon>Dikarya</taxon>
        <taxon>Ascomycota</taxon>
        <taxon>Pezizomycotina</taxon>
        <taxon>Sordariomycetes</taxon>
        <taxon>Sordariomycetidae</taxon>
        <taxon>Sordariales</taxon>
        <taxon>Sordariaceae</taxon>
        <taxon>Neurospora</taxon>
    </lineage>
</organism>
<comment type="caution">
    <text evidence="1">The sequence shown here is derived from an EMBL/GenBank/DDBJ whole genome shotgun (WGS) entry which is preliminary data.</text>
</comment>
<proteinExistence type="predicted"/>
<name>A0ABR3DC31_NEUIN</name>
<dbReference type="EMBL" id="JAVLET010000004">
    <property type="protein sequence ID" value="KAL0470222.1"/>
    <property type="molecule type" value="Genomic_DNA"/>
</dbReference>
<keyword evidence="2" id="KW-1185">Reference proteome</keyword>
<evidence type="ECO:0000313" key="1">
    <source>
        <dbReference type="EMBL" id="KAL0470222.1"/>
    </source>
</evidence>
<evidence type="ECO:0000313" key="2">
    <source>
        <dbReference type="Proteomes" id="UP001451303"/>
    </source>
</evidence>
<reference evidence="1 2" key="1">
    <citation type="submission" date="2023-09" db="EMBL/GenBank/DDBJ databases">
        <title>Multi-omics analysis of a traditional fermented food reveals byproduct-associated fungal strains for waste-to-food upcycling.</title>
        <authorList>
            <consortium name="Lawrence Berkeley National Laboratory"/>
            <person name="Rekdal V.M."/>
            <person name="Villalobos-Escobedo J.M."/>
            <person name="Rodriguez-Valeron N."/>
            <person name="Garcia M.O."/>
            <person name="Vasquez D.P."/>
            <person name="Damayanti I."/>
            <person name="Sorensen P.M."/>
            <person name="Baidoo E.E."/>
            <person name="De Carvalho A.C."/>
            <person name="Riley R."/>
            <person name="Lipzen A."/>
            <person name="He G."/>
            <person name="Yan M."/>
            <person name="Haridas S."/>
            <person name="Daum C."/>
            <person name="Yoshinaga Y."/>
            <person name="Ng V."/>
            <person name="Grigoriev I.V."/>
            <person name="Munk R."/>
            <person name="Nuraida L."/>
            <person name="Wijaya C.H."/>
            <person name="Morales P.-C."/>
            <person name="Keasling J.D."/>
        </authorList>
    </citation>
    <scope>NUCLEOTIDE SEQUENCE [LARGE SCALE GENOMIC DNA]</scope>
    <source>
        <strain evidence="1 2">FGSC 2613</strain>
    </source>
</reference>
<sequence>MDGWTLGKKACGVIRAQVPMLANAGVRIIDENQTVVDDQEEKTDGEIIAAQKDDSCEDFAGVKAAQIYQQHAPVRIPSGRKRKKGCSFARFAQRRTHTSVELFSSLHPGSHFAIQHSGRIQCHQGMP</sequence>
<dbReference type="Proteomes" id="UP001451303">
    <property type="component" value="Unassembled WGS sequence"/>
</dbReference>